<accession>A0A5J4XBA6</accession>
<sequence length="272" mass="29436">MNTFSGNGLTITNIRNVAILDKKLMLEIFQNQMDKEIIIYQYFYARNDHIYPLNVSVVNSLPDGEATAGLANTYARSDQIHTINDSSDVMIKDTINGVIGINATFACSNHAHQLNVLTSLPVKITTAAGSAGTQNIYARIDHQHPLKYATTEIPPVDSGTCGVGNSINYARANHYHAFNVSTPAPLQDVEGNGIAGNSTFYAGSNHAHSINVYCNNGSFPKPNLNPSNGTSLYYSRYDHIHLLTVTFLANLTALGYVKSGVSVLSKQLSDGP</sequence>
<organism evidence="1 2">
    <name type="scientific">Streblomastix strix</name>
    <dbReference type="NCBI Taxonomy" id="222440"/>
    <lineage>
        <taxon>Eukaryota</taxon>
        <taxon>Metamonada</taxon>
        <taxon>Preaxostyla</taxon>
        <taxon>Oxymonadida</taxon>
        <taxon>Streblomastigidae</taxon>
        <taxon>Streblomastix</taxon>
    </lineage>
</organism>
<comment type="caution">
    <text evidence="1">The sequence shown here is derived from an EMBL/GenBank/DDBJ whole genome shotgun (WGS) entry which is preliminary data.</text>
</comment>
<proteinExistence type="predicted"/>
<name>A0A5J4XBA6_9EUKA</name>
<dbReference type="Proteomes" id="UP000324800">
    <property type="component" value="Unassembled WGS sequence"/>
</dbReference>
<reference evidence="1 2" key="1">
    <citation type="submission" date="2019-03" db="EMBL/GenBank/DDBJ databases">
        <title>Single cell metagenomics reveals metabolic interactions within the superorganism composed of flagellate Streblomastix strix and complex community of Bacteroidetes bacteria on its surface.</title>
        <authorList>
            <person name="Treitli S.C."/>
            <person name="Kolisko M."/>
            <person name="Husnik F."/>
            <person name="Keeling P."/>
            <person name="Hampl V."/>
        </authorList>
    </citation>
    <scope>NUCLEOTIDE SEQUENCE [LARGE SCALE GENOMIC DNA]</scope>
    <source>
        <strain evidence="1">ST1C</strain>
    </source>
</reference>
<evidence type="ECO:0000313" key="2">
    <source>
        <dbReference type="Proteomes" id="UP000324800"/>
    </source>
</evidence>
<dbReference type="EMBL" id="SNRW01000004">
    <property type="protein sequence ID" value="KAA6404410.1"/>
    <property type="molecule type" value="Genomic_DNA"/>
</dbReference>
<protein>
    <submittedName>
        <fullName evidence="1">Uncharacterized protein</fullName>
    </submittedName>
</protein>
<evidence type="ECO:0000313" key="1">
    <source>
        <dbReference type="EMBL" id="KAA6404410.1"/>
    </source>
</evidence>
<gene>
    <name evidence="1" type="ORF">EZS28_000069</name>
</gene>
<dbReference type="AlphaFoldDB" id="A0A5J4XBA6"/>